<dbReference type="Proteomes" id="UP000316517">
    <property type="component" value="Unassembled WGS sequence"/>
</dbReference>
<evidence type="ECO:0000313" key="4">
    <source>
        <dbReference type="Proteomes" id="UP000316517"/>
    </source>
</evidence>
<name>A0A523TD75_UNCAE</name>
<keyword evidence="3" id="KW-0808">Transferase</keyword>
<dbReference type="InterPro" id="IPR001296">
    <property type="entry name" value="Glyco_trans_1"/>
</dbReference>
<dbReference type="Pfam" id="PF13439">
    <property type="entry name" value="Glyco_transf_4"/>
    <property type="match status" value="1"/>
</dbReference>
<dbReference type="AlphaFoldDB" id="A0A523TD75"/>
<gene>
    <name evidence="3" type="ORF">E3J68_03240</name>
</gene>
<evidence type="ECO:0000259" key="1">
    <source>
        <dbReference type="Pfam" id="PF00534"/>
    </source>
</evidence>
<feature type="domain" description="Glycosyl transferase family 1" evidence="1">
    <location>
        <begin position="197"/>
        <end position="360"/>
    </location>
</feature>
<dbReference type="Pfam" id="PF00534">
    <property type="entry name" value="Glycos_transf_1"/>
    <property type="match status" value="1"/>
</dbReference>
<dbReference type="PANTHER" id="PTHR45947:SF3">
    <property type="entry name" value="SULFOQUINOVOSYL TRANSFERASE SQD2"/>
    <property type="match status" value="1"/>
</dbReference>
<protein>
    <submittedName>
        <fullName evidence="3">Glycosyltransferase</fullName>
    </submittedName>
</protein>
<sequence>GMRICFVSDQSFPPRGGEGISTQNFSYKLRERGHQITLLTSRVKNPPPAEGIKIYRFLSFSCPGGKGPLAFPHLREVLTILRKEKVQIVHINLPTYLGWQVLKAAKRLGIPVIMGFHVQVGNVVSSPRPLLLPLKVIILRWFSYFYQRGDFLVTPSHFAARILEELTKRPYEVVSNGVDLKEFNPGKISARKLSDFKRKYDLEDEPLLLYVGRLSREKNVEYLLKIMEVMRKKGWRTRLLIVGEGGLRAHLDKGIKKLKMEREVVMTGYLGGEELLCAYLSGDVFLLPSFNELQSIATIEAMAMKCALLIGRNEENAAQELVKEGINGYLFRLEDPEDAVEKIMRILSNETLKRSMQEASFQMIQTHNIENSILKVEKIYQRLLKMGGIL</sequence>
<organism evidence="3 4">
    <name type="scientific">Aerophobetes bacterium</name>
    <dbReference type="NCBI Taxonomy" id="2030807"/>
    <lineage>
        <taxon>Bacteria</taxon>
        <taxon>Candidatus Aerophobota</taxon>
    </lineage>
</organism>
<dbReference type="EMBL" id="SOJT01000142">
    <property type="protein sequence ID" value="TET28290.1"/>
    <property type="molecule type" value="Genomic_DNA"/>
</dbReference>
<dbReference type="PANTHER" id="PTHR45947">
    <property type="entry name" value="SULFOQUINOVOSYL TRANSFERASE SQD2"/>
    <property type="match status" value="1"/>
</dbReference>
<dbReference type="InterPro" id="IPR050194">
    <property type="entry name" value="Glycosyltransferase_grp1"/>
</dbReference>
<accession>A0A523TD75</accession>
<dbReference type="InterPro" id="IPR028098">
    <property type="entry name" value="Glyco_trans_4-like_N"/>
</dbReference>
<proteinExistence type="predicted"/>
<feature type="non-terminal residue" evidence="3">
    <location>
        <position position="1"/>
    </location>
</feature>
<evidence type="ECO:0000259" key="2">
    <source>
        <dbReference type="Pfam" id="PF13439"/>
    </source>
</evidence>
<dbReference type="SUPFAM" id="SSF53756">
    <property type="entry name" value="UDP-Glycosyltransferase/glycogen phosphorylase"/>
    <property type="match status" value="1"/>
</dbReference>
<dbReference type="GO" id="GO:0016757">
    <property type="term" value="F:glycosyltransferase activity"/>
    <property type="evidence" value="ECO:0007669"/>
    <property type="project" value="InterPro"/>
</dbReference>
<evidence type="ECO:0000313" key="3">
    <source>
        <dbReference type="EMBL" id="TET28290.1"/>
    </source>
</evidence>
<reference evidence="3 4" key="1">
    <citation type="submission" date="2019-03" db="EMBL/GenBank/DDBJ databases">
        <title>Metabolic potential of uncultured bacteria and archaea associated with petroleum seepage in deep-sea sediments.</title>
        <authorList>
            <person name="Dong X."/>
            <person name="Hubert C."/>
        </authorList>
    </citation>
    <scope>NUCLEOTIDE SEQUENCE [LARGE SCALE GENOMIC DNA]</scope>
    <source>
        <strain evidence="3">E44_bin3</strain>
    </source>
</reference>
<dbReference type="Gene3D" id="3.40.50.2000">
    <property type="entry name" value="Glycogen Phosphorylase B"/>
    <property type="match status" value="2"/>
</dbReference>
<feature type="domain" description="Glycosyltransferase subfamily 4-like N-terminal" evidence="2">
    <location>
        <begin position="16"/>
        <end position="181"/>
    </location>
</feature>
<comment type="caution">
    <text evidence="3">The sequence shown here is derived from an EMBL/GenBank/DDBJ whole genome shotgun (WGS) entry which is preliminary data.</text>
</comment>